<evidence type="ECO:0000313" key="1">
    <source>
        <dbReference type="EMBL" id="OAF65076.1"/>
    </source>
</evidence>
<organism evidence="1 2">
    <name type="scientific">Intoshia linei</name>
    <dbReference type="NCBI Taxonomy" id="1819745"/>
    <lineage>
        <taxon>Eukaryota</taxon>
        <taxon>Metazoa</taxon>
        <taxon>Spiralia</taxon>
        <taxon>Lophotrochozoa</taxon>
        <taxon>Mesozoa</taxon>
        <taxon>Orthonectida</taxon>
        <taxon>Rhopaluridae</taxon>
        <taxon>Intoshia</taxon>
    </lineage>
</organism>
<keyword evidence="2" id="KW-1185">Reference proteome</keyword>
<protein>
    <submittedName>
        <fullName evidence="1">Uncharacterized protein</fullName>
    </submittedName>
</protein>
<sequence>MDQIYECHLSTPVMRCATRCSSDLKMLERLEENNYFLDIMDSFNHSQKYQIDLLICILKPF</sequence>
<dbReference type="AlphaFoldDB" id="A0A177ASV0"/>
<comment type="caution">
    <text evidence="1">The sequence shown here is derived from an EMBL/GenBank/DDBJ whole genome shotgun (WGS) entry which is preliminary data.</text>
</comment>
<evidence type="ECO:0000313" key="2">
    <source>
        <dbReference type="Proteomes" id="UP000078046"/>
    </source>
</evidence>
<reference evidence="1 2" key="1">
    <citation type="submission" date="2016-04" db="EMBL/GenBank/DDBJ databases">
        <title>The genome of Intoshia linei affirms orthonectids as highly simplified spiralians.</title>
        <authorList>
            <person name="Mikhailov K.V."/>
            <person name="Slusarev G.S."/>
            <person name="Nikitin M.A."/>
            <person name="Logacheva M.D."/>
            <person name="Penin A."/>
            <person name="Aleoshin V."/>
            <person name="Panchin Y.V."/>
        </authorList>
    </citation>
    <scope>NUCLEOTIDE SEQUENCE [LARGE SCALE GENOMIC DNA]</scope>
    <source>
        <strain evidence="1">Intl2013</strain>
        <tissue evidence="1">Whole animal</tissue>
    </source>
</reference>
<gene>
    <name evidence="1" type="ORF">A3Q56_07180</name>
</gene>
<dbReference type="EMBL" id="LWCA01001458">
    <property type="protein sequence ID" value="OAF65076.1"/>
    <property type="molecule type" value="Genomic_DNA"/>
</dbReference>
<proteinExistence type="predicted"/>
<name>A0A177ASV0_9BILA</name>
<dbReference type="Proteomes" id="UP000078046">
    <property type="component" value="Unassembled WGS sequence"/>
</dbReference>
<accession>A0A177ASV0</accession>